<accession>A0A8T1VNT5</accession>
<keyword evidence="3" id="KW-1185">Reference proteome</keyword>
<feature type="region of interest" description="Disordered" evidence="1">
    <location>
        <begin position="53"/>
        <end position="80"/>
    </location>
</feature>
<name>A0A8T1VNT5_9STRA</name>
<dbReference type="AlphaFoldDB" id="A0A8T1VNT5"/>
<feature type="compositionally biased region" description="Low complexity" evidence="1">
    <location>
        <begin position="62"/>
        <end position="72"/>
    </location>
</feature>
<comment type="caution">
    <text evidence="2">The sequence shown here is derived from an EMBL/GenBank/DDBJ whole genome shotgun (WGS) entry which is preliminary data.</text>
</comment>
<gene>
    <name evidence="2" type="ORF">PHYPSEUDO_004073</name>
</gene>
<evidence type="ECO:0000313" key="3">
    <source>
        <dbReference type="Proteomes" id="UP000694044"/>
    </source>
</evidence>
<reference evidence="2" key="1">
    <citation type="submission" date="2021-02" db="EMBL/GenBank/DDBJ databases">
        <authorList>
            <person name="Palmer J.M."/>
        </authorList>
    </citation>
    <scope>NUCLEOTIDE SEQUENCE</scope>
    <source>
        <strain evidence="2">SCRP734</strain>
    </source>
</reference>
<dbReference type="EMBL" id="JAGDFM010000189">
    <property type="protein sequence ID" value="KAG7383025.1"/>
    <property type="molecule type" value="Genomic_DNA"/>
</dbReference>
<evidence type="ECO:0000256" key="1">
    <source>
        <dbReference type="SAM" id="MobiDB-lite"/>
    </source>
</evidence>
<proteinExistence type="predicted"/>
<dbReference type="Proteomes" id="UP000694044">
    <property type="component" value="Unassembled WGS sequence"/>
</dbReference>
<protein>
    <submittedName>
        <fullName evidence="2">Uncharacterized protein</fullName>
    </submittedName>
</protein>
<organism evidence="2 3">
    <name type="scientific">Phytophthora pseudosyringae</name>
    <dbReference type="NCBI Taxonomy" id="221518"/>
    <lineage>
        <taxon>Eukaryota</taxon>
        <taxon>Sar</taxon>
        <taxon>Stramenopiles</taxon>
        <taxon>Oomycota</taxon>
        <taxon>Peronosporomycetes</taxon>
        <taxon>Peronosporales</taxon>
        <taxon>Peronosporaceae</taxon>
        <taxon>Phytophthora</taxon>
    </lineage>
</organism>
<sequence length="139" mass="15492">MDALRRPYEAAALCASLARKAPMAAERDGNRSTKTEGELVAVSFDSLKRVLARQYDDHHSRSSPASSPSRNDSASDDATSTRVLREFQAEVSTAIRGCIMQGLYRQVQIPVRVLLLCVPRSVLNLKRRHVPMLEFSSLY</sequence>
<evidence type="ECO:0000313" key="2">
    <source>
        <dbReference type="EMBL" id="KAG7383025.1"/>
    </source>
</evidence>